<dbReference type="SUPFAM" id="SSF53686">
    <property type="entry name" value="Tryptophan synthase beta subunit-like PLP-dependent enzymes"/>
    <property type="match status" value="1"/>
</dbReference>
<dbReference type="InterPro" id="IPR001216">
    <property type="entry name" value="P-phosphate_BS"/>
</dbReference>
<evidence type="ECO:0000256" key="1">
    <source>
        <dbReference type="ARBA" id="ARBA00001933"/>
    </source>
</evidence>
<reference evidence="13" key="2">
    <citation type="journal article" date="2021" name="PeerJ">
        <title>Extensive microbial diversity within the chicken gut microbiome revealed by metagenomics and culture.</title>
        <authorList>
            <person name="Gilroy R."/>
            <person name="Ravi A."/>
            <person name="Getino M."/>
            <person name="Pursley I."/>
            <person name="Horton D.L."/>
            <person name="Alikhan N.F."/>
            <person name="Baker D."/>
            <person name="Gharbi K."/>
            <person name="Hall N."/>
            <person name="Watson M."/>
            <person name="Adriaenssens E.M."/>
            <person name="Foster-Nyarko E."/>
            <person name="Jarju S."/>
            <person name="Secka A."/>
            <person name="Antonio M."/>
            <person name="Oren A."/>
            <person name="Chaudhuri R.R."/>
            <person name="La Ragione R."/>
            <person name="Hildebrand F."/>
            <person name="Pallen M.J."/>
        </authorList>
    </citation>
    <scope>NUCLEOTIDE SEQUENCE</scope>
    <source>
        <strain evidence="13">CHK152-2871</strain>
    </source>
</reference>
<dbReference type="PROSITE" id="PS00901">
    <property type="entry name" value="CYS_SYNTHASE"/>
    <property type="match status" value="1"/>
</dbReference>
<protein>
    <recommendedName>
        <fullName evidence="3 11">Cysteine synthase</fullName>
        <ecNumber evidence="3 11">2.5.1.47</ecNumber>
    </recommendedName>
</protein>
<evidence type="ECO:0000256" key="7">
    <source>
        <dbReference type="ARBA" id="ARBA00023192"/>
    </source>
</evidence>
<dbReference type="InterPro" id="IPR050214">
    <property type="entry name" value="Cys_Synth/Cystath_Beta-Synth"/>
</dbReference>
<name>A0A9D1FGX4_9BACT</name>
<evidence type="ECO:0000256" key="11">
    <source>
        <dbReference type="RuleBase" id="RU003985"/>
    </source>
</evidence>
<comment type="caution">
    <text evidence="13">The sequence shown here is derived from an EMBL/GenBank/DDBJ whole genome shotgun (WGS) entry which is preliminary data.</text>
</comment>
<proteinExistence type="inferred from homology"/>
<evidence type="ECO:0000256" key="2">
    <source>
        <dbReference type="ARBA" id="ARBA00007103"/>
    </source>
</evidence>
<dbReference type="AlphaFoldDB" id="A0A9D1FGX4"/>
<dbReference type="InterPro" id="IPR005856">
    <property type="entry name" value="Cys_synth"/>
</dbReference>
<dbReference type="InterPro" id="IPR001926">
    <property type="entry name" value="TrpB-like_PALP"/>
</dbReference>
<dbReference type="Proteomes" id="UP000886865">
    <property type="component" value="Unassembled WGS sequence"/>
</dbReference>
<dbReference type="FunFam" id="3.40.50.1100:FF:000003">
    <property type="entry name" value="Cystathionine beta-synthase"/>
    <property type="match status" value="1"/>
</dbReference>
<evidence type="ECO:0000313" key="14">
    <source>
        <dbReference type="Proteomes" id="UP000886865"/>
    </source>
</evidence>
<evidence type="ECO:0000256" key="4">
    <source>
        <dbReference type="ARBA" id="ARBA00022605"/>
    </source>
</evidence>
<sequence length="312" mass="33746">MPKLYSNVLELIGNTPIVKINGTYDGYKPKNLYAKLEYFNPAGSIKDRVAYNMLKTAYDKGFVTPDTVIVEPTSGNTGVGLALCASIMGLEFIAVMPENMSEERKKLISAYGAKIVLTPKNLGMKGSLDKAAQIVEELEKEGKNVFQTKQFENPDNPLSHIKTADELWTDTEGKVSFLVAGIGTGGTISGMAKRLKELNPKIKVLGVEPAESPLLTQGVAAAHKIQGIGANFVPKTLDKSLIDKIVDVRGDDAIKFTREAAKKDGLLVGISSGAVLKAALELDKKIFFEGRDEMIVCIFPDNGERYLSGGVF</sequence>
<dbReference type="FunFam" id="3.40.50.1100:FF:000118">
    <property type="entry name" value="Related to CYS4-cystathionine beta-synthase"/>
    <property type="match status" value="1"/>
</dbReference>
<keyword evidence="4 11" id="KW-0028">Amino-acid biosynthesis</keyword>
<evidence type="ECO:0000256" key="3">
    <source>
        <dbReference type="ARBA" id="ARBA00012681"/>
    </source>
</evidence>
<keyword evidence="6 9" id="KW-0663">Pyridoxal phosphate</keyword>
<dbReference type="NCBIfam" id="TIGR01136">
    <property type="entry name" value="cysKM"/>
    <property type="match status" value="1"/>
</dbReference>
<feature type="binding site" evidence="9">
    <location>
        <position position="271"/>
    </location>
    <ligand>
        <name>pyridoxal 5'-phosphate</name>
        <dbReference type="ChEBI" id="CHEBI:597326"/>
    </ligand>
</feature>
<dbReference type="EMBL" id="DVJQ01000007">
    <property type="protein sequence ID" value="HIS73528.1"/>
    <property type="molecule type" value="Genomic_DNA"/>
</dbReference>
<feature type="binding site" evidence="9">
    <location>
        <begin position="183"/>
        <end position="187"/>
    </location>
    <ligand>
        <name>pyridoxal 5'-phosphate</name>
        <dbReference type="ChEBI" id="CHEBI:597326"/>
    </ligand>
</feature>
<evidence type="ECO:0000256" key="9">
    <source>
        <dbReference type="PIRSR" id="PIRSR605856-50"/>
    </source>
</evidence>
<dbReference type="GO" id="GO:0004124">
    <property type="term" value="F:cysteine synthase activity"/>
    <property type="evidence" value="ECO:0007669"/>
    <property type="project" value="UniProtKB-UniRule"/>
</dbReference>
<accession>A0A9D1FGX4</accession>
<reference evidence="13" key="1">
    <citation type="submission" date="2020-10" db="EMBL/GenBank/DDBJ databases">
        <authorList>
            <person name="Gilroy R."/>
        </authorList>
    </citation>
    <scope>NUCLEOTIDE SEQUENCE</scope>
    <source>
        <strain evidence="13">CHK152-2871</strain>
    </source>
</reference>
<dbReference type="CDD" id="cd01561">
    <property type="entry name" value="CBS_like"/>
    <property type="match status" value="1"/>
</dbReference>
<dbReference type="EC" id="2.5.1.47" evidence="3 11"/>
<feature type="modified residue" description="N6-(pyridoxal phosphate)lysine" evidence="10">
    <location>
        <position position="46"/>
    </location>
</feature>
<comment type="catalytic activity">
    <reaction evidence="8 11">
        <text>O-acetyl-L-serine + hydrogen sulfide = L-cysteine + acetate</text>
        <dbReference type="Rhea" id="RHEA:14829"/>
        <dbReference type="ChEBI" id="CHEBI:29919"/>
        <dbReference type="ChEBI" id="CHEBI:30089"/>
        <dbReference type="ChEBI" id="CHEBI:35235"/>
        <dbReference type="ChEBI" id="CHEBI:58340"/>
        <dbReference type="EC" id="2.5.1.47"/>
    </reaction>
</comment>
<comment type="cofactor">
    <cofactor evidence="1 9 11">
        <name>pyridoxal 5'-phosphate</name>
        <dbReference type="ChEBI" id="CHEBI:597326"/>
    </cofactor>
</comment>
<evidence type="ECO:0000256" key="5">
    <source>
        <dbReference type="ARBA" id="ARBA00022679"/>
    </source>
</evidence>
<feature type="domain" description="Tryptophan synthase beta chain-like PALP" evidence="12">
    <location>
        <begin position="9"/>
        <end position="301"/>
    </location>
</feature>
<feature type="binding site" evidence="9">
    <location>
        <position position="76"/>
    </location>
    <ligand>
        <name>pyridoxal 5'-phosphate</name>
        <dbReference type="ChEBI" id="CHEBI:597326"/>
    </ligand>
</feature>
<keyword evidence="7 11" id="KW-0198">Cysteine biosynthesis</keyword>
<dbReference type="NCBIfam" id="TIGR01139">
    <property type="entry name" value="cysK"/>
    <property type="match status" value="1"/>
</dbReference>
<evidence type="ECO:0000256" key="10">
    <source>
        <dbReference type="PIRSR" id="PIRSR605856-51"/>
    </source>
</evidence>
<dbReference type="PANTHER" id="PTHR10314">
    <property type="entry name" value="CYSTATHIONINE BETA-SYNTHASE"/>
    <property type="match status" value="1"/>
</dbReference>
<evidence type="ECO:0000256" key="6">
    <source>
        <dbReference type="ARBA" id="ARBA00022898"/>
    </source>
</evidence>
<evidence type="ECO:0000259" key="12">
    <source>
        <dbReference type="Pfam" id="PF00291"/>
    </source>
</evidence>
<gene>
    <name evidence="13" type="primary">cysK</name>
    <name evidence="13" type="ORF">IAA86_00745</name>
</gene>
<dbReference type="InterPro" id="IPR036052">
    <property type="entry name" value="TrpB-like_PALP_sf"/>
</dbReference>
<dbReference type="Pfam" id="PF00291">
    <property type="entry name" value="PALP"/>
    <property type="match status" value="1"/>
</dbReference>
<comment type="similarity">
    <text evidence="2 11">Belongs to the cysteine synthase/cystathionine beta-synthase family.</text>
</comment>
<evidence type="ECO:0000256" key="8">
    <source>
        <dbReference type="ARBA" id="ARBA00047931"/>
    </source>
</evidence>
<dbReference type="Gene3D" id="3.40.50.1100">
    <property type="match status" value="2"/>
</dbReference>
<evidence type="ECO:0000313" key="13">
    <source>
        <dbReference type="EMBL" id="HIS73528.1"/>
    </source>
</evidence>
<dbReference type="GO" id="GO:0006535">
    <property type="term" value="P:cysteine biosynthetic process from serine"/>
    <property type="evidence" value="ECO:0007669"/>
    <property type="project" value="UniProtKB-UniRule"/>
</dbReference>
<dbReference type="InterPro" id="IPR005859">
    <property type="entry name" value="CysK"/>
</dbReference>
<keyword evidence="5 11" id="KW-0808">Transferase</keyword>
<organism evidence="13 14">
    <name type="scientific">Candidatus Galligastranaerophilus intestinavium</name>
    <dbReference type="NCBI Taxonomy" id="2840836"/>
    <lineage>
        <taxon>Bacteria</taxon>
        <taxon>Candidatus Galligastranaerophilus</taxon>
    </lineage>
</organism>